<dbReference type="AlphaFoldDB" id="A0AAD5XN00"/>
<keyword evidence="1" id="KW-1133">Transmembrane helix</keyword>
<proteinExistence type="predicted"/>
<name>A0AAD5XN00_9FUNG</name>
<evidence type="ECO:0000256" key="1">
    <source>
        <dbReference type="SAM" id="Phobius"/>
    </source>
</evidence>
<dbReference type="Proteomes" id="UP001212152">
    <property type="component" value="Unassembled WGS sequence"/>
</dbReference>
<feature type="transmembrane region" description="Helical" evidence="1">
    <location>
        <begin position="207"/>
        <end position="226"/>
    </location>
</feature>
<dbReference type="EMBL" id="JADGJQ010000063">
    <property type="protein sequence ID" value="KAJ3174564.1"/>
    <property type="molecule type" value="Genomic_DNA"/>
</dbReference>
<evidence type="ECO:0000259" key="2">
    <source>
        <dbReference type="Pfam" id="PF10615"/>
    </source>
</evidence>
<dbReference type="Gene3D" id="3.20.180.10">
    <property type="entry name" value="PNP-oxidase-like"/>
    <property type="match status" value="1"/>
</dbReference>
<keyword evidence="4" id="KW-1185">Reference proteome</keyword>
<comment type="caution">
    <text evidence="3">The sequence shown here is derived from an EMBL/GenBank/DDBJ whole genome shotgun (WGS) entry which is preliminary data.</text>
</comment>
<reference evidence="3" key="1">
    <citation type="submission" date="2020-05" db="EMBL/GenBank/DDBJ databases">
        <title>Phylogenomic resolution of chytrid fungi.</title>
        <authorList>
            <person name="Stajich J.E."/>
            <person name="Amses K."/>
            <person name="Simmons R."/>
            <person name="Seto K."/>
            <person name="Myers J."/>
            <person name="Bonds A."/>
            <person name="Quandt C.A."/>
            <person name="Barry K."/>
            <person name="Liu P."/>
            <person name="Grigoriev I."/>
            <person name="Longcore J.E."/>
            <person name="James T.Y."/>
        </authorList>
    </citation>
    <scope>NUCLEOTIDE SEQUENCE</scope>
    <source>
        <strain evidence="3">JEL0379</strain>
    </source>
</reference>
<keyword evidence="1" id="KW-0472">Membrane</keyword>
<sequence>MALRNRKTGGRDPIADHEAELLEYINARDDDLVNYAKYFAHSKMALRSKVVEIDSDGFTLQYADRTSDNSIAMKEVRVPFDERTETKEGVLRKLASLAKEAKSSLDLDKKVSKAYVAPTLDNLPRVENTLSTTHIAMTCGMWIVGLLGAFAPTLPEPFQTYRDENGGQVTLERIVMGVCAVHTAECALVIAASIYGSFSFIDVVKSLINTMVFGIGMLGLVVKTATTRKEMIDQAKEVAARKAAAKKSQK</sequence>
<dbReference type="InterPro" id="IPR019595">
    <property type="entry name" value="DUF2470"/>
</dbReference>
<accession>A0AAD5XN00</accession>
<feature type="transmembrane region" description="Helical" evidence="1">
    <location>
        <begin position="135"/>
        <end position="154"/>
    </location>
</feature>
<feature type="transmembrane region" description="Helical" evidence="1">
    <location>
        <begin position="174"/>
        <end position="195"/>
    </location>
</feature>
<gene>
    <name evidence="3" type="ORF">HDU87_007046</name>
</gene>
<feature type="domain" description="DUF2470" evidence="2">
    <location>
        <begin position="19"/>
        <end position="90"/>
    </location>
</feature>
<organism evidence="3 4">
    <name type="scientific">Geranomyces variabilis</name>
    <dbReference type="NCBI Taxonomy" id="109894"/>
    <lineage>
        <taxon>Eukaryota</taxon>
        <taxon>Fungi</taxon>
        <taxon>Fungi incertae sedis</taxon>
        <taxon>Chytridiomycota</taxon>
        <taxon>Chytridiomycota incertae sedis</taxon>
        <taxon>Chytridiomycetes</taxon>
        <taxon>Spizellomycetales</taxon>
        <taxon>Powellomycetaceae</taxon>
        <taxon>Geranomyces</taxon>
    </lineage>
</organism>
<dbReference type="InterPro" id="IPR037119">
    <property type="entry name" value="Haem_oxidase_HugZ-like_sf"/>
</dbReference>
<protein>
    <recommendedName>
        <fullName evidence="2">DUF2470 domain-containing protein</fullName>
    </recommendedName>
</protein>
<keyword evidence="1" id="KW-0812">Transmembrane</keyword>
<evidence type="ECO:0000313" key="3">
    <source>
        <dbReference type="EMBL" id="KAJ3174564.1"/>
    </source>
</evidence>
<evidence type="ECO:0000313" key="4">
    <source>
        <dbReference type="Proteomes" id="UP001212152"/>
    </source>
</evidence>
<dbReference type="Pfam" id="PF10615">
    <property type="entry name" value="DUF2470"/>
    <property type="match status" value="1"/>
</dbReference>